<dbReference type="AlphaFoldDB" id="D7FNW2"/>
<dbReference type="OMA" id="IAMSIWD"/>
<dbReference type="InterPro" id="IPR018971">
    <property type="entry name" value="DUF1997"/>
</dbReference>
<dbReference type="PANTHER" id="PTHR34133">
    <property type="entry name" value="OS07G0633000 PROTEIN"/>
    <property type="match status" value="1"/>
</dbReference>
<protein>
    <submittedName>
        <fullName evidence="2">Uncharacterized protein</fullName>
    </submittedName>
</protein>
<reference evidence="2 3" key="1">
    <citation type="journal article" date="2010" name="Nature">
        <title>The Ectocarpus genome and the independent evolution of multicellularity in brown algae.</title>
        <authorList>
            <person name="Cock J.M."/>
            <person name="Sterck L."/>
            <person name="Rouze P."/>
            <person name="Scornet D."/>
            <person name="Allen A.E."/>
            <person name="Amoutzias G."/>
            <person name="Anthouard V."/>
            <person name="Artiguenave F."/>
            <person name="Aury J.M."/>
            <person name="Badger J.H."/>
            <person name="Beszteri B."/>
            <person name="Billiau K."/>
            <person name="Bonnet E."/>
            <person name="Bothwell J.H."/>
            <person name="Bowler C."/>
            <person name="Boyen C."/>
            <person name="Brownlee C."/>
            <person name="Carrano C.J."/>
            <person name="Charrier B."/>
            <person name="Cho G.Y."/>
            <person name="Coelho S.M."/>
            <person name="Collen J."/>
            <person name="Corre E."/>
            <person name="Da Silva C."/>
            <person name="Delage L."/>
            <person name="Delaroque N."/>
            <person name="Dittami S.M."/>
            <person name="Doulbeau S."/>
            <person name="Elias M."/>
            <person name="Farnham G."/>
            <person name="Gachon C.M."/>
            <person name="Gschloessl B."/>
            <person name="Heesch S."/>
            <person name="Jabbari K."/>
            <person name="Jubin C."/>
            <person name="Kawai H."/>
            <person name="Kimura K."/>
            <person name="Kloareg B."/>
            <person name="Kupper F.C."/>
            <person name="Lang D."/>
            <person name="Le Bail A."/>
            <person name="Leblanc C."/>
            <person name="Lerouge P."/>
            <person name="Lohr M."/>
            <person name="Lopez P.J."/>
            <person name="Martens C."/>
            <person name="Maumus F."/>
            <person name="Michel G."/>
            <person name="Miranda-Saavedra D."/>
            <person name="Morales J."/>
            <person name="Moreau H."/>
            <person name="Motomura T."/>
            <person name="Nagasato C."/>
            <person name="Napoli C.A."/>
            <person name="Nelson D.R."/>
            <person name="Nyvall-Collen P."/>
            <person name="Peters A.F."/>
            <person name="Pommier C."/>
            <person name="Potin P."/>
            <person name="Poulain J."/>
            <person name="Quesneville H."/>
            <person name="Read B."/>
            <person name="Rensing S.A."/>
            <person name="Ritter A."/>
            <person name="Rousvoal S."/>
            <person name="Samanta M."/>
            <person name="Samson G."/>
            <person name="Schroeder D.C."/>
            <person name="Segurens B."/>
            <person name="Strittmatter M."/>
            <person name="Tonon T."/>
            <person name="Tregear J.W."/>
            <person name="Valentin K."/>
            <person name="von Dassow P."/>
            <person name="Yamagishi T."/>
            <person name="Van de Peer Y."/>
            <person name="Wincker P."/>
        </authorList>
    </citation>
    <scope>NUCLEOTIDE SEQUENCE [LARGE SCALE GENOMIC DNA]</scope>
    <source>
        <strain evidence="3">Ec32 / CCAP1310/4</strain>
    </source>
</reference>
<proteinExistence type="predicted"/>
<dbReference type="OrthoDB" id="189138at2759"/>
<dbReference type="Proteomes" id="UP000002630">
    <property type="component" value="Linkage Group LG26"/>
</dbReference>
<dbReference type="EMBL" id="FN649751">
    <property type="protein sequence ID" value="CBJ30238.1"/>
    <property type="molecule type" value="Genomic_DNA"/>
</dbReference>
<organism evidence="2 3">
    <name type="scientific">Ectocarpus siliculosus</name>
    <name type="common">Brown alga</name>
    <name type="synonym">Conferva siliculosa</name>
    <dbReference type="NCBI Taxonomy" id="2880"/>
    <lineage>
        <taxon>Eukaryota</taxon>
        <taxon>Sar</taxon>
        <taxon>Stramenopiles</taxon>
        <taxon>Ochrophyta</taxon>
        <taxon>PX clade</taxon>
        <taxon>Phaeophyceae</taxon>
        <taxon>Ectocarpales</taxon>
        <taxon>Ectocarpaceae</taxon>
        <taxon>Ectocarpus</taxon>
    </lineage>
</organism>
<evidence type="ECO:0000256" key="1">
    <source>
        <dbReference type="SAM" id="MobiDB-lite"/>
    </source>
</evidence>
<accession>D7FNW2</accession>
<dbReference type="Pfam" id="PF09366">
    <property type="entry name" value="DUF1997"/>
    <property type="match status" value="1"/>
</dbReference>
<evidence type="ECO:0000313" key="2">
    <source>
        <dbReference type="EMBL" id="CBJ30238.1"/>
    </source>
</evidence>
<dbReference type="EMBL" id="FN648292">
    <property type="protein sequence ID" value="CBJ30238.1"/>
    <property type="molecule type" value="Genomic_DNA"/>
</dbReference>
<dbReference type="InParanoid" id="D7FNW2"/>
<gene>
    <name evidence="2" type="ORF">Esi_0180_0060</name>
</gene>
<name>D7FNW2_ECTSI</name>
<keyword evidence="3" id="KW-1185">Reference proteome</keyword>
<dbReference type="PANTHER" id="PTHR34133:SF8">
    <property type="entry name" value="OS07G0633000 PROTEIN"/>
    <property type="match status" value="1"/>
</dbReference>
<sequence>MAVTMASSVAPAPRTKAEKTSEQFKLKDGGMVEFGSGQRVEASISGAPLESMLEYISEPSRIVYACWEHKDIMDMGDGVFRMAFRGQSFLSISIDMSVDIQLWTAEDGTIQCKSVGYSVDDMAKLLGQEFVDTFFLELEGKLRVEETVTKVRALSLKNTRLSGDVAVTIGGKMPGLLSATPEPLVKSAALGINNKVLEYVSNTFVSTVAGDYRKWSRDQKLVK</sequence>
<feature type="region of interest" description="Disordered" evidence="1">
    <location>
        <begin position="1"/>
        <end position="22"/>
    </location>
</feature>
<evidence type="ECO:0000313" key="3">
    <source>
        <dbReference type="Proteomes" id="UP000002630"/>
    </source>
</evidence>